<evidence type="ECO:0000313" key="4">
    <source>
        <dbReference type="Proteomes" id="UP000271087"/>
    </source>
</evidence>
<keyword evidence="4" id="KW-1185">Reference proteome</keyword>
<evidence type="ECO:0000256" key="2">
    <source>
        <dbReference type="SAM" id="Phobius"/>
    </source>
</evidence>
<reference evidence="5" key="1">
    <citation type="submission" date="2016-06" db="UniProtKB">
        <authorList>
            <consortium name="WormBaseParasite"/>
        </authorList>
    </citation>
    <scope>IDENTIFICATION</scope>
</reference>
<dbReference type="Proteomes" id="UP000271087">
    <property type="component" value="Unassembled WGS sequence"/>
</dbReference>
<dbReference type="AlphaFoldDB" id="A0A182E9U3"/>
<sequence length="113" mass="11818">MGDKYEDLGPTNFAVPPPPPPVEYTAQPSAQSSGDRTELKSAQVGAAGAKDKGKQRSPKKALVSVGVDLDEEETKYTNAQKMGMVISGIIATLFLLVAIAAIVILATGLKIFS</sequence>
<evidence type="ECO:0000256" key="1">
    <source>
        <dbReference type="SAM" id="MobiDB-lite"/>
    </source>
</evidence>
<feature type="transmembrane region" description="Helical" evidence="2">
    <location>
        <begin position="85"/>
        <end position="109"/>
    </location>
</feature>
<proteinExistence type="predicted"/>
<dbReference type="WBParaSite" id="nOo.2.0.1.t04807-RA">
    <property type="protein sequence ID" value="nOo.2.0.1.t04807-RA"/>
    <property type="gene ID" value="nOo.2.0.1.g04807"/>
</dbReference>
<evidence type="ECO:0000313" key="3">
    <source>
        <dbReference type="EMBL" id="VDK74646.1"/>
    </source>
</evidence>
<name>A0A182E9U3_ONCOC</name>
<keyword evidence="2" id="KW-0812">Transmembrane</keyword>
<keyword evidence="2" id="KW-0472">Membrane</keyword>
<reference evidence="3 4" key="2">
    <citation type="submission" date="2018-08" db="EMBL/GenBank/DDBJ databases">
        <authorList>
            <person name="Laetsch R D."/>
            <person name="Stevens L."/>
            <person name="Kumar S."/>
            <person name="Blaxter L. M."/>
        </authorList>
    </citation>
    <scope>NUCLEOTIDE SEQUENCE [LARGE SCALE GENOMIC DNA]</scope>
</reference>
<feature type="region of interest" description="Disordered" evidence="1">
    <location>
        <begin position="1"/>
        <end position="62"/>
    </location>
</feature>
<protein>
    <submittedName>
        <fullName evidence="3 5">Uncharacterized protein</fullName>
    </submittedName>
</protein>
<accession>A0A182E9U3</accession>
<dbReference type="OrthoDB" id="5843423at2759"/>
<keyword evidence="2" id="KW-1133">Transmembrane helix</keyword>
<organism evidence="5">
    <name type="scientific">Onchocerca ochengi</name>
    <name type="common">Filarial nematode worm</name>
    <dbReference type="NCBI Taxonomy" id="42157"/>
    <lineage>
        <taxon>Eukaryota</taxon>
        <taxon>Metazoa</taxon>
        <taxon>Ecdysozoa</taxon>
        <taxon>Nematoda</taxon>
        <taxon>Chromadorea</taxon>
        <taxon>Rhabditida</taxon>
        <taxon>Spirurina</taxon>
        <taxon>Spiruromorpha</taxon>
        <taxon>Filarioidea</taxon>
        <taxon>Onchocercidae</taxon>
        <taxon>Onchocerca</taxon>
    </lineage>
</organism>
<dbReference type="EMBL" id="UYRW01001150">
    <property type="protein sequence ID" value="VDK74646.1"/>
    <property type="molecule type" value="Genomic_DNA"/>
</dbReference>
<gene>
    <name evidence="3" type="ORF">NOO_LOCUS4807</name>
</gene>
<evidence type="ECO:0000313" key="5">
    <source>
        <dbReference type="WBParaSite" id="nOo.2.0.1.t04807-RA"/>
    </source>
</evidence>